<evidence type="ECO:0000313" key="3">
    <source>
        <dbReference type="EMBL" id="CAB4663492.1"/>
    </source>
</evidence>
<name>A0A6J6LP49_9ZZZZ</name>
<feature type="region of interest" description="Disordered" evidence="2">
    <location>
        <begin position="261"/>
        <end position="318"/>
    </location>
</feature>
<keyword evidence="1" id="KW-0175">Coiled coil</keyword>
<protein>
    <submittedName>
        <fullName evidence="3">Unannotated protein</fullName>
    </submittedName>
</protein>
<dbReference type="EMBL" id="CAEZWM010000146">
    <property type="protein sequence ID" value="CAB4663492.1"/>
    <property type="molecule type" value="Genomic_DNA"/>
</dbReference>
<gene>
    <name evidence="3" type="ORF">UFOPK2242_01110</name>
</gene>
<feature type="compositionally biased region" description="Basic and acidic residues" evidence="2">
    <location>
        <begin position="285"/>
        <end position="295"/>
    </location>
</feature>
<feature type="coiled-coil region" evidence="1">
    <location>
        <begin position="133"/>
        <end position="213"/>
    </location>
</feature>
<dbReference type="AlphaFoldDB" id="A0A6J6LP49"/>
<evidence type="ECO:0000256" key="1">
    <source>
        <dbReference type="SAM" id="Coils"/>
    </source>
</evidence>
<accession>A0A6J6LP49</accession>
<proteinExistence type="predicted"/>
<sequence>MQIDPPINARPEPTVPHVPEHLLAPLLEIAGCSLEVLEGDSSIRRIAGQEFLESDAAKSALAGWSVERALDRINQADARGELPTLVSALYAQRPTGWGYGLGAACALDLVARRAPVEVVEAQFVRDESVDEEIRAALELAEQAEETAKRASAARDDFERRLHAAEHASRAEKAEAQLRAAGPARELEEAHARINELAADIATLERRLSQSDGERAVAVDRARAAEFEVEGIKRGRAPAPERIALADAASLARRLSARLDELTAPELAPNRPTRAADHSQTPTADRASDRVGERGGQKVSGSNQNAGGASAPRPAPRIPVGLRADTAEGVDALLRTPRLVVVVDGTDTASRAWPDERVSEQRGHLVASLRSMHSRFRCDITVVFAGDDLEPPGKIGRPGVRAVFSAVGEPVGTAIVREVSSISASLPVLLISSDGVVAGQAEREGATVVAVDPFLSALRS</sequence>
<organism evidence="3">
    <name type="scientific">freshwater metagenome</name>
    <dbReference type="NCBI Taxonomy" id="449393"/>
    <lineage>
        <taxon>unclassified sequences</taxon>
        <taxon>metagenomes</taxon>
        <taxon>ecological metagenomes</taxon>
    </lineage>
</organism>
<evidence type="ECO:0000256" key="2">
    <source>
        <dbReference type="SAM" id="MobiDB-lite"/>
    </source>
</evidence>
<reference evidence="3" key="1">
    <citation type="submission" date="2020-05" db="EMBL/GenBank/DDBJ databases">
        <authorList>
            <person name="Chiriac C."/>
            <person name="Salcher M."/>
            <person name="Ghai R."/>
            <person name="Kavagutti S V."/>
        </authorList>
    </citation>
    <scope>NUCLEOTIDE SEQUENCE</scope>
</reference>